<gene>
    <name evidence="1" type="ORF">QNI14_10785</name>
</gene>
<comment type="caution">
    <text evidence="1">The sequence shown here is derived from an EMBL/GenBank/DDBJ whole genome shotgun (WGS) entry which is preliminary data.</text>
</comment>
<evidence type="ECO:0000313" key="1">
    <source>
        <dbReference type="EMBL" id="MDJ1114934.1"/>
    </source>
</evidence>
<evidence type="ECO:0000313" key="2">
    <source>
        <dbReference type="Proteomes" id="UP001321481"/>
    </source>
</evidence>
<keyword evidence="2" id="KW-1185">Reference proteome</keyword>
<reference evidence="1 2" key="1">
    <citation type="submission" date="2023-05" db="EMBL/GenBank/DDBJ databases">
        <title>Microbacterium dauci sp.nov., Isolated from Carrot Rhizosphere Soil.</title>
        <authorList>
            <person name="Xiao Z."/>
            <person name="Zheng J."/>
        </authorList>
    </citation>
    <scope>NUCLEOTIDE SEQUENCE [LARGE SCALE GENOMIC DNA]</scope>
    <source>
        <strain evidence="1 2">LX3-4</strain>
    </source>
</reference>
<accession>A0ABT6ZFL0</accession>
<name>A0ABT6ZFL0_9MICO</name>
<dbReference type="InterPro" id="IPR036388">
    <property type="entry name" value="WH-like_DNA-bd_sf"/>
</dbReference>
<sequence>MAANPQILLRDVATLVGVTERAAQRIVSELEQEGYLTRERVGRRNTYRLNPDRPLRHPLDRDHHIGELLAIFSASDAAEHAPTAA</sequence>
<dbReference type="EMBL" id="JASJND010000006">
    <property type="protein sequence ID" value="MDJ1114934.1"/>
    <property type="molecule type" value="Genomic_DNA"/>
</dbReference>
<dbReference type="Gene3D" id="1.10.10.10">
    <property type="entry name" value="Winged helix-like DNA-binding domain superfamily/Winged helix DNA-binding domain"/>
    <property type="match status" value="1"/>
</dbReference>
<proteinExistence type="predicted"/>
<protein>
    <submittedName>
        <fullName evidence="1">AsnC family transcriptional regulator</fullName>
    </submittedName>
</protein>
<dbReference type="Proteomes" id="UP001321481">
    <property type="component" value="Unassembled WGS sequence"/>
</dbReference>
<dbReference type="SUPFAM" id="SSF46785">
    <property type="entry name" value="Winged helix' DNA-binding domain"/>
    <property type="match status" value="1"/>
</dbReference>
<dbReference type="InterPro" id="IPR036390">
    <property type="entry name" value="WH_DNA-bd_sf"/>
</dbReference>
<organism evidence="1 2">
    <name type="scientific">Microbacterium dauci</name>
    <dbReference type="NCBI Taxonomy" id="3048008"/>
    <lineage>
        <taxon>Bacteria</taxon>
        <taxon>Bacillati</taxon>
        <taxon>Actinomycetota</taxon>
        <taxon>Actinomycetes</taxon>
        <taxon>Micrococcales</taxon>
        <taxon>Microbacteriaceae</taxon>
        <taxon>Microbacterium</taxon>
    </lineage>
</organism>